<dbReference type="SMART" id="SM00919">
    <property type="entry name" value="Malic_M"/>
    <property type="match status" value="1"/>
</dbReference>
<evidence type="ECO:0000313" key="13">
    <source>
        <dbReference type="Proteomes" id="UP001240777"/>
    </source>
</evidence>
<feature type="domain" description="Malic enzyme NAD-binding" evidence="8">
    <location>
        <begin position="163"/>
        <end position="396"/>
    </location>
</feature>
<feature type="active site" description="Proton acceptor" evidence="5">
    <location>
        <position position="94"/>
    </location>
</feature>
<dbReference type="PROSITE" id="PS00331">
    <property type="entry name" value="MALIC_ENZYMES"/>
    <property type="match status" value="1"/>
</dbReference>
<evidence type="ECO:0000313" key="11">
    <source>
        <dbReference type="EMBL" id="MDP2539297.1"/>
    </source>
</evidence>
<dbReference type="GO" id="GO:0046872">
    <property type="term" value="F:metal ion binding"/>
    <property type="evidence" value="ECO:0007669"/>
    <property type="project" value="UniProtKB-KW"/>
</dbReference>
<organism evidence="11 12">
    <name type="scientific">Helicobacter cappadocius</name>
    <dbReference type="NCBI Taxonomy" id="3063998"/>
    <lineage>
        <taxon>Bacteria</taxon>
        <taxon>Pseudomonadati</taxon>
        <taxon>Campylobacterota</taxon>
        <taxon>Epsilonproteobacteria</taxon>
        <taxon>Campylobacterales</taxon>
        <taxon>Helicobacteraceae</taxon>
        <taxon>Helicobacter</taxon>
    </lineage>
</organism>
<evidence type="ECO:0000256" key="4">
    <source>
        <dbReference type="ARBA" id="ARBA00023002"/>
    </source>
</evidence>
<dbReference type="Pfam" id="PF03949">
    <property type="entry name" value="Malic_M"/>
    <property type="match status" value="1"/>
</dbReference>
<proteinExistence type="inferred from homology"/>
<name>A0AA90PJB0_9HELI</name>
<dbReference type="CDD" id="cd05311">
    <property type="entry name" value="NAD_bind_2_malic_enz"/>
    <property type="match status" value="1"/>
</dbReference>
<comment type="caution">
    <text evidence="11">The sequence shown here is derived from an EMBL/GenBank/DDBJ whole genome shotgun (WGS) entry which is preliminary data.</text>
</comment>
<dbReference type="SUPFAM" id="SSF51735">
    <property type="entry name" value="NAD(P)-binding Rossmann-fold domains"/>
    <property type="match status" value="1"/>
</dbReference>
<dbReference type="GO" id="GO:0051287">
    <property type="term" value="F:NAD binding"/>
    <property type="evidence" value="ECO:0007669"/>
    <property type="project" value="InterPro"/>
</dbReference>
<dbReference type="InterPro" id="IPR037062">
    <property type="entry name" value="Malic_N_dom_sf"/>
</dbReference>
<dbReference type="AlphaFoldDB" id="A0AA90PJB0"/>
<comment type="similarity">
    <text evidence="2">Belongs to the malic enzymes family.</text>
</comment>
<dbReference type="Pfam" id="PF00390">
    <property type="entry name" value="malic"/>
    <property type="match status" value="1"/>
</dbReference>
<gene>
    <name evidence="10" type="ORF">Q5I04_05900</name>
    <name evidence="11" type="ORF">Q5I06_05865</name>
</gene>
<dbReference type="InterPro" id="IPR046346">
    <property type="entry name" value="Aminoacid_DH-like_N_sf"/>
</dbReference>
<feature type="binding site" evidence="7">
    <location>
        <position position="137"/>
    </location>
    <ligand>
        <name>a divalent metal cation</name>
        <dbReference type="ChEBI" id="CHEBI:60240"/>
    </ligand>
</feature>
<feature type="binding site" evidence="7">
    <location>
        <position position="162"/>
    </location>
    <ligand>
        <name>a divalent metal cation</name>
        <dbReference type="ChEBI" id="CHEBI:60240"/>
    </ligand>
</feature>
<evidence type="ECO:0000259" key="8">
    <source>
        <dbReference type="SMART" id="SM00919"/>
    </source>
</evidence>
<dbReference type="PIRSF" id="PIRSF000106">
    <property type="entry name" value="ME"/>
    <property type="match status" value="1"/>
</dbReference>
<evidence type="ECO:0000256" key="2">
    <source>
        <dbReference type="ARBA" id="ARBA00008785"/>
    </source>
</evidence>
<dbReference type="Gene3D" id="3.40.50.720">
    <property type="entry name" value="NAD(P)-binding Rossmann-like Domain"/>
    <property type="match status" value="1"/>
</dbReference>
<dbReference type="FunFam" id="3.40.50.10380:FF:000003">
    <property type="entry name" value="NADP-dependent malic enzyme"/>
    <property type="match status" value="1"/>
</dbReference>
<keyword evidence="4" id="KW-0560">Oxidoreductase</keyword>
<dbReference type="RefSeq" id="WP_305517289.1">
    <property type="nucleotide sequence ID" value="NZ_JAUPEV010000008.1"/>
</dbReference>
<feature type="binding site" evidence="6">
    <location>
        <position position="284"/>
    </location>
    <ligand>
        <name>(S)-malate</name>
        <dbReference type="ChEBI" id="CHEBI:15589"/>
    </ligand>
</feature>
<dbReference type="FunFam" id="3.40.50.720:FF:000095">
    <property type="entry name" value="NADP-dependent malic enzyme"/>
    <property type="match status" value="1"/>
</dbReference>
<dbReference type="InterPro" id="IPR051674">
    <property type="entry name" value="Malate_Decarboxylase"/>
</dbReference>
<dbReference type="EMBL" id="JAUYZK010000008">
    <property type="protein sequence ID" value="MDP2539297.1"/>
    <property type="molecule type" value="Genomic_DNA"/>
</dbReference>
<dbReference type="PANTHER" id="PTHR43237:SF4">
    <property type="entry name" value="NADP-DEPENDENT MALIC ENZYME"/>
    <property type="match status" value="1"/>
</dbReference>
<evidence type="ECO:0000313" key="12">
    <source>
        <dbReference type="Proteomes" id="UP001177258"/>
    </source>
</evidence>
<dbReference type="GO" id="GO:0016616">
    <property type="term" value="F:oxidoreductase activity, acting on the CH-OH group of donors, NAD or NADP as acceptor"/>
    <property type="evidence" value="ECO:0007669"/>
    <property type="project" value="InterPro"/>
</dbReference>
<accession>A0AA90PJB0</accession>
<evidence type="ECO:0000256" key="7">
    <source>
        <dbReference type="PIRSR" id="PIRSR000106-3"/>
    </source>
</evidence>
<evidence type="ECO:0000313" key="10">
    <source>
        <dbReference type="EMBL" id="MDO7253439.1"/>
    </source>
</evidence>
<dbReference type="InterPro" id="IPR012302">
    <property type="entry name" value="Malic_NAD-bd"/>
</dbReference>
<feature type="binding site" evidence="6">
    <location>
        <position position="315"/>
    </location>
    <ligand>
        <name>(S)-malate</name>
        <dbReference type="ChEBI" id="CHEBI:15589"/>
    </ligand>
</feature>
<evidence type="ECO:0000256" key="5">
    <source>
        <dbReference type="PIRSR" id="PIRSR000106-1"/>
    </source>
</evidence>
<feature type="active site" description="Proton donor" evidence="5">
    <location>
        <position position="39"/>
    </location>
</feature>
<dbReference type="InterPro" id="IPR015884">
    <property type="entry name" value="Malic_enzyme_CS"/>
</dbReference>
<keyword evidence="13" id="KW-1185">Reference proteome</keyword>
<protein>
    <submittedName>
        <fullName evidence="11">Malic enzyme-like NAD(P)-binding protein</fullName>
    </submittedName>
</protein>
<reference evidence="10 12" key="3">
    <citation type="journal article" date="2024" name="Syst. Appl. Microbiol.">
        <title>Helicobacter cappadocius sp. nov., from lizards: The first psychrotrophic Helicobacter species.</title>
        <authorList>
            <person name="Aydin F."/>
            <person name="Tarhane S."/>
            <person name="Karakaya E."/>
            <person name="Abay S."/>
            <person name="Kayman T."/>
            <person name="Guran O."/>
            <person name="Bozkurt E."/>
            <person name="Uzum N."/>
            <person name="Avci A."/>
            <person name="Olgun K."/>
            <person name="Jablonski D."/>
            <person name="Guran C."/>
            <person name="Burcin Saticioglu I."/>
        </authorList>
    </citation>
    <scope>NUCLEOTIDE SEQUENCE [LARGE SCALE GENOMIC DNA]</scope>
    <source>
        <strain evidence="10">Faydin-H75</strain>
        <strain evidence="12">faydin-H76</strain>
    </source>
</reference>
<dbReference type="SUPFAM" id="SSF53223">
    <property type="entry name" value="Aminoacid dehydrogenase-like, N-terminal domain"/>
    <property type="match status" value="1"/>
</dbReference>
<dbReference type="InterPro" id="IPR036291">
    <property type="entry name" value="NAD(P)-bd_dom_sf"/>
</dbReference>
<dbReference type="Proteomes" id="UP001240777">
    <property type="component" value="Unassembled WGS sequence"/>
</dbReference>
<dbReference type="GO" id="GO:0004470">
    <property type="term" value="F:malic enzyme activity"/>
    <property type="evidence" value="ECO:0007669"/>
    <property type="project" value="InterPro"/>
</dbReference>
<comment type="cofactor">
    <cofactor evidence="7">
        <name>Mg(2+)</name>
        <dbReference type="ChEBI" id="CHEBI:18420"/>
    </cofactor>
    <cofactor evidence="7">
        <name>Mn(2+)</name>
        <dbReference type="ChEBI" id="CHEBI:29035"/>
    </cofactor>
    <text evidence="7">Divalent metal cations. Prefers magnesium or manganese.</text>
</comment>
<sequence length="403" mass="43895">MDQKLQAQYQKALDYHKGGKLRVEAKTSLKNQEDLSLAYSPGVAIPCKEIQKDPLKAYDYTSKCNLVAVISNGTAVLGLGDIGAQASKPVMEGKAILFKMFGGIDAFDIEVNEKNIDKFIDIVKAIAPTFGGINLEDIKAPECFEIERRLVEELDIPIMHDDQHGTAIISTAAIINASKIVQKPIESMRVVISGAGAAAIACAKMYKALGVKEIIMFDSRGVIHTGRNDIGIIKAEFATSKDYSSYKEALNGSDVFLGLSKADLLQADDIMGMNENPLIFAMSNPTPEILPEIVYEARRDAIMATGRSDYPNQINNVLGFPYIFKGAMSVRAKKINEEMKFAAAHALAELAREPIEPALDGIHGRKLVFGREYLVPSPFDSRLKEKISKAVADAAIKSGVARI</sequence>
<dbReference type="Proteomes" id="UP001177258">
    <property type="component" value="Unassembled WGS sequence"/>
</dbReference>
<evidence type="ECO:0000256" key="6">
    <source>
        <dbReference type="PIRSR" id="PIRSR000106-2"/>
    </source>
</evidence>
<evidence type="ECO:0000256" key="3">
    <source>
        <dbReference type="ARBA" id="ARBA00022723"/>
    </source>
</evidence>
<dbReference type="Gene3D" id="3.40.50.10380">
    <property type="entry name" value="Malic enzyme, N-terminal domain"/>
    <property type="match status" value="1"/>
</dbReference>
<dbReference type="InterPro" id="IPR001891">
    <property type="entry name" value="Malic_OxRdtase"/>
</dbReference>
<reference evidence="11 13" key="1">
    <citation type="submission" date="2023-07" db="EMBL/GenBank/DDBJ databases">
        <title>Unpublished Manusciprt.</title>
        <authorList>
            <person name="Aydin F."/>
            <person name="Tarhane S."/>
            <person name="Saticioglu I.B."/>
            <person name="Karakaya E."/>
            <person name="Abay S."/>
            <person name="Guran O."/>
            <person name="Bozkurt E."/>
            <person name="Uzum N."/>
            <person name="Olgun K."/>
            <person name="Jablonski D."/>
        </authorList>
    </citation>
    <scope>NUCLEOTIDE SEQUENCE</scope>
    <source>
        <strain evidence="13">faydin-H75</strain>
        <strain evidence="11">Faydin-H76</strain>
    </source>
</reference>
<dbReference type="SMART" id="SM01274">
    <property type="entry name" value="malic"/>
    <property type="match status" value="1"/>
</dbReference>
<dbReference type="PANTHER" id="PTHR43237">
    <property type="entry name" value="NADP-DEPENDENT MALIC ENZYME"/>
    <property type="match status" value="1"/>
</dbReference>
<keyword evidence="3 7" id="KW-0479">Metal-binding</keyword>
<dbReference type="InterPro" id="IPR045213">
    <property type="entry name" value="Malic_NAD-bd_bact_type"/>
</dbReference>
<dbReference type="InterPro" id="IPR012301">
    <property type="entry name" value="Malic_N_dom"/>
</dbReference>
<feature type="domain" description="Malic enzyme N-terminal" evidence="9">
    <location>
        <begin position="18"/>
        <end position="151"/>
    </location>
</feature>
<comment type="cofactor">
    <cofactor evidence="1">
        <name>Mn(2+)</name>
        <dbReference type="ChEBI" id="CHEBI:29035"/>
    </cofactor>
</comment>
<dbReference type="EMBL" id="JAUPEV010000008">
    <property type="protein sequence ID" value="MDO7253439.1"/>
    <property type="molecule type" value="Genomic_DNA"/>
</dbReference>
<feature type="binding site" evidence="7">
    <location>
        <position position="136"/>
    </location>
    <ligand>
        <name>a divalent metal cation</name>
        <dbReference type="ChEBI" id="CHEBI:60240"/>
    </ligand>
</feature>
<reference evidence="10" key="2">
    <citation type="submission" date="2023-07" db="EMBL/GenBank/DDBJ databases">
        <authorList>
            <person name="Aydin F."/>
            <person name="Tarhane S."/>
            <person name="Saticioglu I.B."/>
            <person name="Karakaya E."/>
            <person name="Abay S."/>
            <person name="Guran O."/>
            <person name="Bozkurt E."/>
            <person name="Uzum N."/>
            <person name="Olgun K."/>
            <person name="Jablonski D."/>
        </authorList>
    </citation>
    <scope>NUCLEOTIDE SEQUENCE</scope>
    <source>
        <strain evidence="10">Faydin-H75</strain>
    </source>
</reference>
<evidence type="ECO:0000259" key="9">
    <source>
        <dbReference type="SMART" id="SM01274"/>
    </source>
</evidence>
<evidence type="ECO:0000256" key="1">
    <source>
        <dbReference type="ARBA" id="ARBA00001936"/>
    </source>
</evidence>